<comment type="subcellular location">
    <subcellularLocation>
        <location evidence="1">Cell inner membrane</location>
        <topology evidence="1">Multi-pass membrane protein</topology>
    </subcellularLocation>
    <subcellularLocation>
        <location evidence="13">Cell membrane</location>
        <topology evidence="13">Multi-pass membrane protein</topology>
    </subcellularLocation>
</comment>
<dbReference type="NCBIfam" id="NF002359">
    <property type="entry name" value="PRK01318.2-6"/>
    <property type="match status" value="1"/>
</dbReference>
<dbReference type="NCBIfam" id="TIGR03592">
    <property type="entry name" value="yidC_oxa1_cterm"/>
    <property type="match status" value="1"/>
</dbReference>
<protein>
    <recommendedName>
        <fullName evidence="3 13">Membrane protein insertase YidC</fullName>
    </recommendedName>
    <alternativeName>
        <fullName evidence="12 13">Foldase YidC</fullName>
    </alternativeName>
    <alternativeName>
        <fullName evidence="11 13">Membrane integrase YidC</fullName>
    </alternativeName>
    <alternativeName>
        <fullName evidence="13">Membrane protein YidC</fullName>
    </alternativeName>
</protein>
<dbReference type="Gene3D" id="2.70.98.90">
    <property type="match status" value="1"/>
</dbReference>
<evidence type="ECO:0000256" key="3">
    <source>
        <dbReference type="ARBA" id="ARBA00015325"/>
    </source>
</evidence>
<dbReference type="Proteomes" id="UP000247903">
    <property type="component" value="Unassembled WGS sequence"/>
</dbReference>
<evidence type="ECO:0000256" key="1">
    <source>
        <dbReference type="ARBA" id="ARBA00004429"/>
    </source>
</evidence>
<comment type="similarity">
    <text evidence="2 13">Belongs to the OXA1/ALB3/YidC family. Type 1 subfamily.</text>
</comment>
<dbReference type="HAMAP" id="MF_01810">
    <property type="entry name" value="YidC_type1"/>
    <property type="match status" value="1"/>
</dbReference>
<dbReference type="GO" id="GO:0015031">
    <property type="term" value="P:protein transport"/>
    <property type="evidence" value="ECO:0007669"/>
    <property type="project" value="UniProtKB-KW"/>
</dbReference>
<evidence type="ECO:0000256" key="12">
    <source>
        <dbReference type="ARBA" id="ARBA00033342"/>
    </source>
</evidence>
<keyword evidence="17" id="KW-1185">Reference proteome</keyword>
<feature type="transmembrane region" description="Helical" evidence="13">
    <location>
        <begin position="6"/>
        <end position="26"/>
    </location>
</feature>
<dbReference type="GO" id="GO:0032977">
    <property type="term" value="F:membrane insertase activity"/>
    <property type="evidence" value="ECO:0007669"/>
    <property type="project" value="InterPro"/>
</dbReference>
<dbReference type="GO" id="GO:0051205">
    <property type="term" value="P:protein insertion into membrane"/>
    <property type="evidence" value="ECO:0007669"/>
    <property type="project" value="TreeGrafter"/>
</dbReference>
<dbReference type="PANTHER" id="PTHR12428:SF65">
    <property type="entry name" value="CYTOCHROME C OXIDASE ASSEMBLY PROTEIN COX18, MITOCHONDRIAL"/>
    <property type="match status" value="1"/>
</dbReference>
<reference evidence="16 17" key="1">
    <citation type="submission" date="2018-05" db="EMBL/GenBank/DDBJ databases">
        <title>Flavobacterium sp. strain IMCC34759, incomplete genome.</title>
        <authorList>
            <person name="Joung Y."/>
            <person name="Cho J."/>
        </authorList>
    </citation>
    <scope>NUCLEOTIDE SEQUENCE [LARGE SCALE GENOMIC DNA]</scope>
    <source>
        <strain evidence="16 17">IMCC34759</strain>
    </source>
</reference>
<dbReference type="NCBIfam" id="NF002356">
    <property type="entry name" value="PRK01318.2-3"/>
    <property type="match status" value="1"/>
</dbReference>
<accession>A0A2V4BJJ9</accession>
<dbReference type="InterPro" id="IPR028053">
    <property type="entry name" value="Membr_insert_YidC_N"/>
</dbReference>
<feature type="transmembrane region" description="Helical" evidence="13">
    <location>
        <begin position="355"/>
        <end position="378"/>
    </location>
</feature>
<keyword evidence="6 13" id="KW-0812">Transmembrane</keyword>
<sequence>MEEKKLDLNSIIGFVLIFGILIWIMYQNQPSEKEIAAEKAKKELVAKQEAQAKADKAKTTSLPVATVTPGDTLELAKLQKTLGGFAYSATLPSAKEVFTTIENEKIKLKIANKGGYIVEATLKEFERLKKGSGELVELIKNNNSSLNLQLLTKDNRTLNSKDLYFEPTLEKIGADQVLSMRLKAGANEFLEYKYILKPNDYLVGFDIRSQGLNKVLNPSKPLDLQWDLKTYRNEKSVSYENRYAQIDYKYEDSKYNNVASRGQGKEETPNKVSFVAFKQHFFATILSTEKPFETSKLQSDDLVKDEKSDTIFTKQFRANLPLAFSNGEIDYKMSLYMGPADYKTLKSYDKNFEKIIPLGWGIFGWINKWIFIPLFGFLSSSVGLSLGIAIIIFTIIIKLAMSPITYKSFLSQAKMKVLRPEITELGEKFKKDPMKKQQETMKLYNKAGVNPMAGCIPALIQLPFMYASFQFFPAAFELRQKSFLWADDLSSFDSVIKLPFNIPLYGDHISLFPILAAIAIFFYMKMTSGDQQMAAPQQEGMPDMAKMMKIMIYVSPLMMLIFFNSYGAGLSLYNFISNLITIGIMFVIKNYIVDSEKIHAQIQENKLKEPKKQSKFQQRLQEVMEQQEAAKKAQNKKK</sequence>
<name>A0A2V4BJJ9_9FLAO</name>
<keyword evidence="9 13" id="KW-0472">Membrane</keyword>
<feature type="transmembrane region" description="Helical" evidence="13">
    <location>
        <begin position="443"/>
        <end position="466"/>
    </location>
</feature>
<evidence type="ECO:0000313" key="16">
    <source>
        <dbReference type="EMBL" id="PXY39125.1"/>
    </source>
</evidence>
<dbReference type="InterPro" id="IPR038221">
    <property type="entry name" value="YidC_periplasmic_sf"/>
</dbReference>
<evidence type="ECO:0000256" key="4">
    <source>
        <dbReference type="ARBA" id="ARBA00022448"/>
    </source>
</evidence>
<dbReference type="Pfam" id="PF02096">
    <property type="entry name" value="60KD_IMP"/>
    <property type="match status" value="1"/>
</dbReference>
<organism evidence="16 17">
    <name type="scientific">Flavobacterium cheongpyeongense</name>
    <dbReference type="NCBI Taxonomy" id="2212651"/>
    <lineage>
        <taxon>Bacteria</taxon>
        <taxon>Pseudomonadati</taxon>
        <taxon>Bacteroidota</taxon>
        <taxon>Flavobacteriia</taxon>
        <taxon>Flavobacteriales</taxon>
        <taxon>Flavobacteriaceae</taxon>
        <taxon>Flavobacterium</taxon>
    </lineage>
</organism>
<gene>
    <name evidence="13" type="primary">yidC</name>
    <name evidence="16" type="ORF">DMB65_19290</name>
</gene>
<dbReference type="GO" id="GO:0005886">
    <property type="term" value="C:plasma membrane"/>
    <property type="evidence" value="ECO:0007669"/>
    <property type="project" value="UniProtKB-SubCell"/>
</dbReference>
<evidence type="ECO:0000256" key="11">
    <source>
        <dbReference type="ARBA" id="ARBA00033245"/>
    </source>
</evidence>
<evidence type="ECO:0000259" key="15">
    <source>
        <dbReference type="Pfam" id="PF14849"/>
    </source>
</evidence>
<evidence type="ECO:0000256" key="8">
    <source>
        <dbReference type="ARBA" id="ARBA00022989"/>
    </source>
</evidence>
<evidence type="ECO:0000256" key="5">
    <source>
        <dbReference type="ARBA" id="ARBA00022475"/>
    </source>
</evidence>
<evidence type="ECO:0000256" key="9">
    <source>
        <dbReference type="ARBA" id="ARBA00023136"/>
    </source>
</evidence>
<feature type="domain" description="Membrane insertase YidC N-terminal" evidence="15">
    <location>
        <begin position="100"/>
        <end position="371"/>
    </location>
</feature>
<comment type="function">
    <text evidence="13">Required for the insertion and/or proper folding and/or complex formation of integral membrane proteins into the membrane. Involved in integration of membrane proteins that insert both dependently and independently of the Sec translocase complex, as well as at least some lipoproteins. Aids folding of multispanning membrane proteins.</text>
</comment>
<dbReference type="PANTHER" id="PTHR12428">
    <property type="entry name" value="OXA1"/>
    <property type="match status" value="1"/>
</dbReference>
<dbReference type="NCBIfam" id="TIGR03593">
    <property type="entry name" value="yidC_nterm"/>
    <property type="match status" value="1"/>
</dbReference>
<keyword evidence="4 13" id="KW-0813">Transport</keyword>
<evidence type="ECO:0000256" key="10">
    <source>
        <dbReference type="ARBA" id="ARBA00023186"/>
    </source>
</evidence>
<dbReference type="CDD" id="cd19961">
    <property type="entry name" value="EcYidC-like_peri"/>
    <property type="match status" value="1"/>
</dbReference>
<keyword evidence="10 13" id="KW-0143">Chaperone</keyword>
<evidence type="ECO:0000256" key="7">
    <source>
        <dbReference type="ARBA" id="ARBA00022927"/>
    </source>
</evidence>
<feature type="domain" description="Membrane insertase YidC/Oxa/ALB C-terminal" evidence="14">
    <location>
        <begin position="387"/>
        <end position="589"/>
    </location>
</feature>
<proteinExistence type="inferred from homology"/>
<comment type="caution">
    <text evidence="16">The sequence shown here is derived from an EMBL/GenBank/DDBJ whole genome shotgun (WGS) entry which is preliminary data.</text>
</comment>
<feature type="transmembrane region" description="Helical" evidence="13">
    <location>
        <begin position="547"/>
        <end position="566"/>
    </location>
</feature>
<evidence type="ECO:0000259" key="14">
    <source>
        <dbReference type="Pfam" id="PF02096"/>
    </source>
</evidence>
<evidence type="ECO:0000256" key="2">
    <source>
        <dbReference type="ARBA" id="ARBA00010527"/>
    </source>
</evidence>
<dbReference type="InterPro" id="IPR028055">
    <property type="entry name" value="YidC/Oxa/ALB_C"/>
</dbReference>
<feature type="transmembrane region" description="Helical" evidence="13">
    <location>
        <begin position="572"/>
        <end position="592"/>
    </location>
</feature>
<dbReference type="RefSeq" id="WP_110308269.1">
    <property type="nucleotide sequence ID" value="NZ_QJHK01000024.1"/>
</dbReference>
<dbReference type="InterPro" id="IPR047196">
    <property type="entry name" value="YidC_ALB_C"/>
</dbReference>
<feature type="transmembrane region" description="Helical" evidence="13">
    <location>
        <begin position="508"/>
        <end position="526"/>
    </location>
</feature>
<dbReference type="InterPro" id="IPR019998">
    <property type="entry name" value="Membr_insert_YidC"/>
</dbReference>
<keyword evidence="7 13" id="KW-0653">Protein transport</keyword>
<dbReference type="InterPro" id="IPR001708">
    <property type="entry name" value="YidC/ALB3/OXA1/COX18"/>
</dbReference>
<dbReference type="AlphaFoldDB" id="A0A2V4BJJ9"/>
<comment type="subunit">
    <text evidence="13">Interacts with the Sec translocase complex via SecD. Specifically interacts with transmembrane segments of nascent integral membrane proteins during membrane integration.</text>
</comment>
<feature type="transmembrane region" description="Helical" evidence="13">
    <location>
        <begin position="384"/>
        <end position="406"/>
    </location>
</feature>
<evidence type="ECO:0000256" key="13">
    <source>
        <dbReference type="HAMAP-Rule" id="MF_01810"/>
    </source>
</evidence>
<dbReference type="EMBL" id="QJHK01000024">
    <property type="protein sequence ID" value="PXY39125.1"/>
    <property type="molecule type" value="Genomic_DNA"/>
</dbReference>
<evidence type="ECO:0000256" key="6">
    <source>
        <dbReference type="ARBA" id="ARBA00022692"/>
    </source>
</evidence>
<keyword evidence="5 13" id="KW-1003">Cell membrane</keyword>
<dbReference type="Pfam" id="PF14849">
    <property type="entry name" value="YidC_periplas"/>
    <property type="match status" value="1"/>
</dbReference>
<dbReference type="OrthoDB" id="9780552at2"/>
<keyword evidence="8 13" id="KW-1133">Transmembrane helix</keyword>
<dbReference type="CDD" id="cd20070">
    <property type="entry name" value="5TM_YidC_Alb3"/>
    <property type="match status" value="1"/>
</dbReference>
<evidence type="ECO:0000313" key="17">
    <source>
        <dbReference type="Proteomes" id="UP000247903"/>
    </source>
</evidence>
<dbReference type="PRINTS" id="PR00701">
    <property type="entry name" value="60KDINNERMP"/>
</dbReference>